<feature type="compositionally biased region" description="Acidic residues" evidence="1">
    <location>
        <begin position="366"/>
        <end position="376"/>
    </location>
</feature>
<proteinExistence type="predicted"/>
<dbReference type="EMBL" id="SPLM01000036">
    <property type="protein sequence ID" value="TMW66024.1"/>
    <property type="molecule type" value="Genomic_DNA"/>
</dbReference>
<name>A0A8K1CM34_PYTOL</name>
<dbReference type="PANTHER" id="PTHR46137">
    <property type="entry name" value="OS05G0310600 PROTEIN"/>
    <property type="match status" value="1"/>
</dbReference>
<evidence type="ECO:0000259" key="2">
    <source>
        <dbReference type="PROSITE" id="PS51934"/>
    </source>
</evidence>
<dbReference type="AlphaFoldDB" id="A0A8K1CM34"/>
<feature type="region of interest" description="Disordered" evidence="1">
    <location>
        <begin position="362"/>
        <end position="396"/>
    </location>
</feature>
<dbReference type="PANTHER" id="PTHR46137:SF3">
    <property type="entry name" value="OS05G0310600 PROTEIN"/>
    <property type="match status" value="1"/>
</dbReference>
<dbReference type="InterPro" id="IPR007053">
    <property type="entry name" value="LRAT_dom"/>
</dbReference>
<feature type="domain" description="LRAT" evidence="2">
    <location>
        <begin position="22"/>
        <end position="153"/>
    </location>
</feature>
<sequence length="396" mass="45207">MNTLVIKDVTNLQAADHICIWDKTRWPFRYTHHGVVYAPGSTSDEIVIAHVWSPIDGFREAQADSSFRITSLTEFLSGRPITDMRRVLYNSSIVADALSKLGEVHRSRSDSPPIVRARCDFLLGLGKGHFNILSLNCEHVALWCKTGKMWSKQLFHRVGRQAPYIPDKSKDLLNSLEAKLEALRQEDMKRNDELVQLSGKRVYLRVSDTKYVKRSGQQLRIVYNDPKESDIVFRQAPTSFIATFEVKSYNCVRIILTDASTNEYVCAKAKSLKLVQRRSYHRESLFKFEYTWNKELQSRRHRRWYVGCQMRDGLMRTFNTRDRAARFEIVDADIVDKMSVEIDPATITGALMDEVSLALEAGNETDSSDDFEETGTGDELASMSSVTTTSTHANDL</sequence>
<gene>
    <name evidence="3" type="ORF">Poli38472_003789</name>
</gene>
<dbReference type="Gene3D" id="2.80.10.50">
    <property type="match status" value="1"/>
</dbReference>
<evidence type="ECO:0000256" key="1">
    <source>
        <dbReference type="SAM" id="MobiDB-lite"/>
    </source>
</evidence>
<evidence type="ECO:0000313" key="4">
    <source>
        <dbReference type="Proteomes" id="UP000794436"/>
    </source>
</evidence>
<dbReference type="OrthoDB" id="68610at2759"/>
<dbReference type="Proteomes" id="UP000794436">
    <property type="component" value="Unassembled WGS sequence"/>
</dbReference>
<feature type="compositionally biased region" description="Polar residues" evidence="1">
    <location>
        <begin position="382"/>
        <end position="396"/>
    </location>
</feature>
<dbReference type="SUPFAM" id="SSF50353">
    <property type="entry name" value="Cytokine"/>
    <property type="match status" value="1"/>
</dbReference>
<protein>
    <recommendedName>
        <fullName evidence="2">LRAT domain-containing protein</fullName>
    </recommendedName>
</protein>
<accession>A0A8K1CM34</accession>
<dbReference type="PROSITE" id="PS51934">
    <property type="entry name" value="LRAT"/>
    <property type="match status" value="1"/>
</dbReference>
<dbReference type="Gene3D" id="3.90.1720.10">
    <property type="entry name" value="endopeptidase domain like (from Nostoc punctiforme)"/>
    <property type="match status" value="1"/>
</dbReference>
<organism evidence="3 4">
    <name type="scientific">Pythium oligandrum</name>
    <name type="common">Mycoparasitic fungus</name>
    <dbReference type="NCBI Taxonomy" id="41045"/>
    <lineage>
        <taxon>Eukaryota</taxon>
        <taxon>Sar</taxon>
        <taxon>Stramenopiles</taxon>
        <taxon>Oomycota</taxon>
        <taxon>Peronosporomycetes</taxon>
        <taxon>Pythiales</taxon>
        <taxon>Pythiaceae</taxon>
        <taxon>Pythium</taxon>
    </lineage>
</organism>
<dbReference type="Pfam" id="PF04970">
    <property type="entry name" value="LRAT"/>
    <property type="match status" value="1"/>
</dbReference>
<comment type="caution">
    <text evidence="3">The sequence shown here is derived from an EMBL/GenBank/DDBJ whole genome shotgun (WGS) entry which is preliminary data.</text>
</comment>
<reference evidence="3" key="1">
    <citation type="submission" date="2019-03" db="EMBL/GenBank/DDBJ databases">
        <title>Long read genome sequence of the mycoparasitic Pythium oligandrum ATCC 38472 isolated from sugarbeet rhizosphere.</title>
        <authorList>
            <person name="Gaulin E."/>
        </authorList>
    </citation>
    <scope>NUCLEOTIDE SEQUENCE</scope>
    <source>
        <strain evidence="3">ATCC 38472_TT</strain>
    </source>
</reference>
<dbReference type="InterPro" id="IPR008996">
    <property type="entry name" value="IL1/FGF"/>
</dbReference>
<keyword evidence="4" id="KW-1185">Reference proteome</keyword>
<evidence type="ECO:0000313" key="3">
    <source>
        <dbReference type="EMBL" id="TMW66024.1"/>
    </source>
</evidence>